<name>A0A5E7E426_PSEFL</name>
<evidence type="ECO:0008006" key="4">
    <source>
        <dbReference type="Google" id="ProtNLM"/>
    </source>
</evidence>
<evidence type="ECO:0000313" key="2">
    <source>
        <dbReference type="EMBL" id="VVO19652.1"/>
    </source>
</evidence>
<feature type="compositionally biased region" description="Low complexity" evidence="1">
    <location>
        <begin position="48"/>
        <end position="65"/>
    </location>
</feature>
<evidence type="ECO:0000313" key="3">
    <source>
        <dbReference type="Proteomes" id="UP000337909"/>
    </source>
</evidence>
<dbReference type="Proteomes" id="UP000337909">
    <property type="component" value="Unassembled WGS sequence"/>
</dbReference>
<feature type="region of interest" description="Disordered" evidence="1">
    <location>
        <begin position="23"/>
        <end position="65"/>
    </location>
</feature>
<dbReference type="AlphaFoldDB" id="A0A5E7E426"/>
<reference evidence="2 3" key="1">
    <citation type="submission" date="2019-09" db="EMBL/GenBank/DDBJ databases">
        <authorList>
            <person name="Chandra G."/>
            <person name="Truman W A."/>
        </authorList>
    </citation>
    <scope>NUCLEOTIDE SEQUENCE [LARGE SCALE GENOMIC DNA]</scope>
    <source>
        <strain evidence="2">PS691</strain>
    </source>
</reference>
<evidence type="ECO:0000256" key="1">
    <source>
        <dbReference type="SAM" id="MobiDB-lite"/>
    </source>
</evidence>
<gene>
    <name evidence="2" type="ORF">PS691_04086</name>
</gene>
<dbReference type="PROSITE" id="PS51257">
    <property type="entry name" value="PROKAR_LIPOPROTEIN"/>
    <property type="match status" value="1"/>
</dbReference>
<proteinExistence type="predicted"/>
<feature type="compositionally biased region" description="Polar residues" evidence="1">
    <location>
        <begin position="28"/>
        <end position="46"/>
    </location>
</feature>
<dbReference type="EMBL" id="CABVHQ010000046">
    <property type="protein sequence ID" value="VVO19652.1"/>
    <property type="molecule type" value="Genomic_DNA"/>
</dbReference>
<sequence length="65" mass="7077">MIKPSMPFVMVAIAIAVSGSSCHDYGKSDSSANTPQSQSPEASHNSRVIVPRQQIEPQIQPRPRM</sequence>
<organism evidence="2 3">
    <name type="scientific">Pseudomonas fluorescens</name>
    <dbReference type="NCBI Taxonomy" id="294"/>
    <lineage>
        <taxon>Bacteria</taxon>
        <taxon>Pseudomonadati</taxon>
        <taxon>Pseudomonadota</taxon>
        <taxon>Gammaproteobacteria</taxon>
        <taxon>Pseudomonadales</taxon>
        <taxon>Pseudomonadaceae</taxon>
        <taxon>Pseudomonas</taxon>
    </lineage>
</organism>
<protein>
    <recommendedName>
        <fullName evidence="4">Lipoprotein</fullName>
    </recommendedName>
</protein>
<accession>A0A5E7E426</accession>